<evidence type="ECO:0000313" key="4">
    <source>
        <dbReference type="Proteomes" id="UP000269721"/>
    </source>
</evidence>
<reference evidence="4" key="1">
    <citation type="journal article" date="2018" name="Nat. Microbiol.">
        <title>Leveraging single-cell genomics to expand the fungal tree of life.</title>
        <authorList>
            <person name="Ahrendt S.R."/>
            <person name="Quandt C.A."/>
            <person name="Ciobanu D."/>
            <person name="Clum A."/>
            <person name="Salamov A."/>
            <person name="Andreopoulos B."/>
            <person name="Cheng J.F."/>
            <person name="Woyke T."/>
            <person name="Pelin A."/>
            <person name="Henrissat B."/>
            <person name="Reynolds N.K."/>
            <person name="Benny G.L."/>
            <person name="Smith M.E."/>
            <person name="James T.Y."/>
            <person name="Grigoriev I.V."/>
        </authorList>
    </citation>
    <scope>NUCLEOTIDE SEQUENCE [LARGE SCALE GENOMIC DNA]</scope>
</reference>
<feature type="transmembrane region" description="Helical" evidence="2">
    <location>
        <begin position="46"/>
        <end position="70"/>
    </location>
</feature>
<protein>
    <submittedName>
        <fullName evidence="3">Uncharacterized protein</fullName>
    </submittedName>
</protein>
<organism evidence="3 4">
    <name type="scientific">Blyttiomyces helicus</name>
    <dbReference type="NCBI Taxonomy" id="388810"/>
    <lineage>
        <taxon>Eukaryota</taxon>
        <taxon>Fungi</taxon>
        <taxon>Fungi incertae sedis</taxon>
        <taxon>Chytridiomycota</taxon>
        <taxon>Chytridiomycota incertae sedis</taxon>
        <taxon>Chytridiomycetes</taxon>
        <taxon>Chytridiomycetes incertae sedis</taxon>
        <taxon>Blyttiomyces</taxon>
    </lineage>
</organism>
<dbReference type="EMBL" id="ML002184">
    <property type="protein sequence ID" value="RKO82714.1"/>
    <property type="molecule type" value="Genomic_DNA"/>
</dbReference>
<feature type="compositionally biased region" description="Acidic residues" evidence="1">
    <location>
        <begin position="156"/>
        <end position="166"/>
    </location>
</feature>
<name>A0A4P9VT87_9FUNG</name>
<accession>A0A4P9VT87</accession>
<gene>
    <name evidence="3" type="ORF">BDK51DRAFT_26618</name>
</gene>
<keyword evidence="2" id="KW-1133">Transmembrane helix</keyword>
<dbReference type="Proteomes" id="UP000269721">
    <property type="component" value="Unassembled WGS sequence"/>
</dbReference>
<evidence type="ECO:0000256" key="2">
    <source>
        <dbReference type="SAM" id="Phobius"/>
    </source>
</evidence>
<keyword evidence="2" id="KW-0472">Membrane</keyword>
<feature type="region of interest" description="Disordered" evidence="1">
    <location>
        <begin position="117"/>
        <end position="183"/>
    </location>
</feature>
<sequence>MLEKTGNPVFLSLGVVFLLQATTEQSTFIGLLMYRFKCNPYLVSRAMYFAAIQTFIAKLASMLYTVYLWVNHLVHLDGVYYQSFNVVFVLSAAGLLGTQIYGVMVLAKIGQSVERKRRSTAEPEMRAAGNGGVEASDEKVRSPGVGDLPSSPLMEEGPDDGPEEEWTAGSYRTKEIKLGGTMV</sequence>
<proteinExistence type="predicted"/>
<keyword evidence="4" id="KW-1185">Reference proteome</keyword>
<feature type="transmembrane region" description="Helical" evidence="2">
    <location>
        <begin position="12"/>
        <end position="34"/>
    </location>
</feature>
<feature type="transmembrane region" description="Helical" evidence="2">
    <location>
        <begin position="82"/>
        <end position="107"/>
    </location>
</feature>
<evidence type="ECO:0000313" key="3">
    <source>
        <dbReference type="EMBL" id="RKO82714.1"/>
    </source>
</evidence>
<evidence type="ECO:0000256" key="1">
    <source>
        <dbReference type="SAM" id="MobiDB-lite"/>
    </source>
</evidence>
<keyword evidence="2" id="KW-0812">Transmembrane</keyword>
<dbReference type="AlphaFoldDB" id="A0A4P9VT87"/>
<dbReference type="OrthoDB" id="2155119at2759"/>